<gene>
    <name evidence="2" type="ORF">CHRIB12_LOCUS14468</name>
</gene>
<dbReference type="Proteomes" id="UP000684084">
    <property type="component" value="Unassembled WGS sequence"/>
</dbReference>
<dbReference type="AlphaFoldDB" id="A0A915ZGQ9"/>
<name>A0A915ZGQ9_9GLOM</name>
<reference evidence="2" key="1">
    <citation type="submission" date="2020-05" db="EMBL/GenBank/DDBJ databases">
        <authorList>
            <person name="Rincon C."/>
            <person name="Sanders R I."/>
            <person name="Robbins C."/>
            <person name="Chaturvedi A."/>
        </authorList>
    </citation>
    <scope>NUCLEOTIDE SEQUENCE</scope>
    <source>
        <strain evidence="2">CHB12</strain>
    </source>
</reference>
<comment type="caution">
    <text evidence="2">The sequence shown here is derived from an EMBL/GenBank/DDBJ whole genome shotgun (WGS) entry which is preliminary data.</text>
</comment>
<accession>A0A915ZGQ9</accession>
<dbReference type="VEuPathDB" id="FungiDB:RhiirFUN_015734"/>
<evidence type="ECO:0000313" key="2">
    <source>
        <dbReference type="EMBL" id="CAB5374484.1"/>
    </source>
</evidence>
<organism evidence="2 3">
    <name type="scientific">Rhizophagus irregularis</name>
    <dbReference type="NCBI Taxonomy" id="588596"/>
    <lineage>
        <taxon>Eukaryota</taxon>
        <taxon>Fungi</taxon>
        <taxon>Fungi incertae sedis</taxon>
        <taxon>Mucoromycota</taxon>
        <taxon>Glomeromycotina</taxon>
        <taxon>Glomeromycetes</taxon>
        <taxon>Glomerales</taxon>
        <taxon>Glomeraceae</taxon>
        <taxon>Rhizophagus</taxon>
    </lineage>
</organism>
<dbReference type="OrthoDB" id="2344283at2759"/>
<dbReference type="VEuPathDB" id="FungiDB:RhiirFUN_015733"/>
<evidence type="ECO:0000313" key="3">
    <source>
        <dbReference type="Proteomes" id="UP000684084"/>
    </source>
</evidence>
<sequence>MRTISKMASQLWNLEPAFVQQEYKSLALKAKGLHQKTAKVLTSFDMKETISQRPLAPMPESTESNVIDDTSSTDTNELNTWQCYNIIVAQLKMACMSLSARLIQSILWLCILTYPQHAGTCDVTKVDSSPHAGNNGENIVKGDGGYKITTKKESDNYVTTLNGPEPFQGLLIYVEDKNGTRFGEFTLDNKMLQHKSCEGIGEHNTLTHTSKDPKNLPLDLKWKSDSNFDEAVVRAVVVINFKHWFHLDDVKFKSS</sequence>
<dbReference type="EMBL" id="CAGKOT010000033">
    <property type="protein sequence ID" value="CAB5374484.1"/>
    <property type="molecule type" value="Genomic_DNA"/>
</dbReference>
<dbReference type="InterPro" id="IPR002861">
    <property type="entry name" value="Reeler_dom"/>
</dbReference>
<proteinExistence type="predicted"/>
<feature type="domain" description="Reelin" evidence="1">
    <location>
        <begin position="127"/>
        <end position="245"/>
    </location>
</feature>
<evidence type="ECO:0000259" key="1">
    <source>
        <dbReference type="Pfam" id="PF02014"/>
    </source>
</evidence>
<protein>
    <recommendedName>
        <fullName evidence="1">Reelin domain-containing protein</fullName>
    </recommendedName>
</protein>
<dbReference type="Pfam" id="PF02014">
    <property type="entry name" value="Reeler"/>
    <property type="match status" value="1"/>
</dbReference>